<dbReference type="Pfam" id="PF14291">
    <property type="entry name" value="DUF4371"/>
    <property type="match status" value="1"/>
</dbReference>
<evidence type="ECO:0000256" key="1">
    <source>
        <dbReference type="SAM" id="MobiDB-lite"/>
    </source>
</evidence>
<proteinExistence type="predicted"/>
<evidence type="ECO:0000313" key="4">
    <source>
        <dbReference type="Proteomes" id="UP001159363"/>
    </source>
</evidence>
<gene>
    <name evidence="3" type="ORF">PR048_000569</name>
</gene>
<organism evidence="3 4">
    <name type="scientific">Dryococelus australis</name>
    <dbReference type="NCBI Taxonomy" id="614101"/>
    <lineage>
        <taxon>Eukaryota</taxon>
        <taxon>Metazoa</taxon>
        <taxon>Ecdysozoa</taxon>
        <taxon>Arthropoda</taxon>
        <taxon>Hexapoda</taxon>
        <taxon>Insecta</taxon>
        <taxon>Pterygota</taxon>
        <taxon>Neoptera</taxon>
        <taxon>Polyneoptera</taxon>
        <taxon>Phasmatodea</taxon>
        <taxon>Verophasmatodea</taxon>
        <taxon>Anareolatae</taxon>
        <taxon>Phasmatidae</taxon>
        <taxon>Eurycanthinae</taxon>
        <taxon>Dryococelus</taxon>
    </lineage>
</organism>
<dbReference type="SUPFAM" id="SSF53098">
    <property type="entry name" value="Ribonuclease H-like"/>
    <property type="match status" value="1"/>
</dbReference>
<name>A0ABQ9IF06_9NEOP</name>
<dbReference type="Proteomes" id="UP001159363">
    <property type="component" value="Chromosome 1"/>
</dbReference>
<protein>
    <recommendedName>
        <fullName evidence="2">DUF4371 domain-containing protein</fullName>
    </recommendedName>
</protein>
<evidence type="ECO:0000313" key="3">
    <source>
        <dbReference type="EMBL" id="KAJ8895244.1"/>
    </source>
</evidence>
<dbReference type="InterPro" id="IPR012337">
    <property type="entry name" value="RNaseH-like_sf"/>
</dbReference>
<keyword evidence="4" id="KW-1185">Reference proteome</keyword>
<dbReference type="PANTHER" id="PTHR45749">
    <property type="match status" value="1"/>
</dbReference>
<dbReference type="PANTHER" id="PTHR45749:SF21">
    <property type="entry name" value="DUF4371 DOMAIN-CONTAINING PROTEIN"/>
    <property type="match status" value="1"/>
</dbReference>
<dbReference type="EMBL" id="JARBHB010000001">
    <property type="protein sequence ID" value="KAJ8895244.1"/>
    <property type="molecule type" value="Genomic_DNA"/>
</dbReference>
<reference evidence="3 4" key="1">
    <citation type="submission" date="2023-02" db="EMBL/GenBank/DDBJ databases">
        <title>LHISI_Scaffold_Assembly.</title>
        <authorList>
            <person name="Stuart O.P."/>
            <person name="Cleave R."/>
            <person name="Magrath M.J.L."/>
            <person name="Mikheyev A.S."/>
        </authorList>
    </citation>
    <scope>NUCLEOTIDE SEQUENCE [LARGE SCALE GENOMIC DNA]</scope>
    <source>
        <strain evidence="3">Daus_M_001</strain>
        <tissue evidence="3">Leg muscle</tissue>
    </source>
</reference>
<sequence length="494" mass="55382">MTHPPLTRATLATSQQSAQCWFGEAQKNEKVQSSLLSYFCPGPPPSKKQWSLEDEPPEGGTLRSSPAQSSTFSYDNTFSKEGCRSISSCSPQRSSLTVCDTLVSTVCVCSSSGPSSIEIINNLDPGHCPALAIAHVKEGSFQPIDLILPVKDGRKYRSEWYKTFPWLEYSSLNNKAYCFVCRAFYQPESKTKADDAFKLSEFLKWKKALASLKESDKSGTVAEEVQQNVLYLQVLCKSLVFCGRQSIALRYHDESTDSKNKGNFLDLMELRSKDSNLIKEFYLERQQFFAIIADETQDIAKHEEVAVVLRHVNEDLEVHESFVGFYRAGKADSETLANLLKNVLLSLELDIKNLRAQCYDGASNMRCPHKGVAARIVEDNPTAMYIHCNAHVLNVCIVACFTGVTSIRNTFFVLQSLYNFIEKSTKRHAVFEKIQRSTKNFCGETVTLKSLSDTRWDCRVEAVRSLLNNFEPTLLALQEILQTDPDNGGQANAV</sequence>
<feature type="region of interest" description="Disordered" evidence="1">
    <location>
        <begin position="46"/>
        <end position="70"/>
    </location>
</feature>
<evidence type="ECO:0000259" key="2">
    <source>
        <dbReference type="Pfam" id="PF14291"/>
    </source>
</evidence>
<dbReference type="InterPro" id="IPR025398">
    <property type="entry name" value="DUF4371"/>
</dbReference>
<comment type="caution">
    <text evidence="3">The sequence shown here is derived from an EMBL/GenBank/DDBJ whole genome shotgun (WGS) entry which is preliminary data.</text>
</comment>
<accession>A0ABQ9IF06</accession>
<feature type="domain" description="DUF4371" evidence="2">
    <location>
        <begin position="287"/>
        <end position="368"/>
    </location>
</feature>